<comment type="similarity">
    <text evidence="1">Belongs to the FemABX family.</text>
</comment>
<protein>
    <submittedName>
        <fullName evidence="8">Acetyltransferase (GNAT) family protein</fullName>
    </submittedName>
</protein>
<dbReference type="Proteomes" id="UP000231693">
    <property type="component" value="Unassembled WGS sequence"/>
</dbReference>
<evidence type="ECO:0000256" key="4">
    <source>
        <dbReference type="ARBA" id="ARBA00022984"/>
    </source>
</evidence>
<dbReference type="PANTHER" id="PTHR36174">
    <property type="entry name" value="LIPID II:GLYCINE GLYCYLTRANSFERASE"/>
    <property type="match status" value="1"/>
</dbReference>
<keyword evidence="4" id="KW-0573">Peptidoglycan synthesis</keyword>
<dbReference type="InterPro" id="IPR050644">
    <property type="entry name" value="PG_Glycine_Bridge_Synth"/>
</dbReference>
<dbReference type="InterPro" id="IPR038740">
    <property type="entry name" value="BioF2-like_GNAT_dom"/>
</dbReference>
<evidence type="ECO:0000256" key="5">
    <source>
        <dbReference type="ARBA" id="ARBA00023315"/>
    </source>
</evidence>
<keyword evidence="2 8" id="KW-0808">Transferase</keyword>
<reference evidence="8 9" key="1">
    <citation type="submission" date="2017-11" db="EMBL/GenBank/DDBJ databases">
        <title>Genomic Encyclopedia of Archaeal and Bacterial Type Strains, Phase II (KMG-II): From Individual Species to Whole Genera.</title>
        <authorList>
            <person name="Goeker M."/>
        </authorList>
    </citation>
    <scope>NUCLEOTIDE SEQUENCE [LARGE SCALE GENOMIC DNA]</scope>
    <source>
        <strain evidence="8 9">DSM 25478</strain>
    </source>
</reference>
<keyword evidence="6" id="KW-0961">Cell wall biogenesis/degradation</keyword>
<sequence>MHAPNLNLTVDEITDRSAWDRMVLDAGGHPLQLWGWGEVKATGAWTPRRLRVTGPDGVVVGLAQVLVRSLPAQFKALAHVPRGPVVISPDPAADDVPADLPEGAYRGGGYGVGTEPLRSQVSAAVVSWCKDRVGGVGITLEPDWPEGSSLELEGARPSPNPILYPSTLILDLTRSPEDLTKVMGKSTRYDIRKAARTGLEVRRVQDESEVRAVLEVYKETAARAGFALHDDDYYLAIHRELGEHSVLVAAFADGAPVSFVWCVQSASTSFELYGGIDDAGRRLRANAPVKWHAVEVARAAGVVRYDMNGLLNDGISEFKKSFAQHSDELVRSVDVPFSMWYSAWNNALPTAKKVVRKLRGSR</sequence>
<dbReference type="Gene3D" id="3.40.630.30">
    <property type="match status" value="2"/>
</dbReference>
<comment type="caution">
    <text evidence="8">The sequence shown here is derived from an EMBL/GenBank/DDBJ whole genome shotgun (WGS) entry which is preliminary data.</text>
</comment>
<dbReference type="PANTHER" id="PTHR36174:SF1">
    <property type="entry name" value="LIPID II:GLYCINE GLYCYLTRANSFERASE"/>
    <property type="match status" value="1"/>
</dbReference>
<dbReference type="PROSITE" id="PS51191">
    <property type="entry name" value="FEMABX"/>
    <property type="match status" value="1"/>
</dbReference>
<dbReference type="EMBL" id="PGFE01000002">
    <property type="protein sequence ID" value="PJJ74107.1"/>
    <property type="molecule type" value="Genomic_DNA"/>
</dbReference>
<keyword evidence="3" id="KW-0133">Cell shape</keyword>
<evidence type="ECO:0000313" key="8">
    <source>
        <dbReference type="EMBL" id="PJJ74107.1"/>
    </source>
</evidence>
<feature type="domain" description="BioF2-like acetyltransferase" evidence="7">
    <location>
        <begin position="186"/>
        <end position="319"/>
    </location>
</feature>
<dbReference type="GO" id="GO:0009252">
    <property type="term" value="P:peptidoglycan biosynthetic process"/>
    <property type="evidence" value="ECO:0007669"/>
    <property type="project" value="UniProtKB-KW"/>
</dbReference>
<name>A0A2M9CQD7_9CELL</name>
<evidence type="ECO:0000256" key="6">
    <source>
        <dbReference type="ARBA" id="ARBA00023316"/>
    </source>
</evidence>
<proteinExistence type="inferred from homology"/>
<evidence type="ECO:0000256" key="3">
    <source>
        <dbReference type="ARBA" id="ARBA00022960"/>
    </source>
</evidence>
<dbReference type="GO" id="GO:0016755">
    <property type="term" value="F:aminoacyltransferase activity"/>
    <property type="evidence" value="ECO:0007669"/>
    <property type="project" value="InterPro"/>
</dbReference>
<dbReference type="SUPFAM" id="SSF55729">
    <property type="entry name" value="Acyl-CoA N-acyltransferases (Nat)"/>
    <property type="match status" value="2"/>
</dbReference>
<evidence type="ECO:0000313" key="9">
    <source>
        <dbReference type="Proteomes" id="UP000231693"/>
    </source>
</evidence>
<dbReference type="GO" id="GO:0071555">
    <property type="term" value="P:cell wall organization"/>
    <property type="evidence" value="ECO:0007669"/>
    <property type="project" value="UniProtKB-KW"/>
</dbReference>
<dbReference type="InterPro" id="IPR016181">
    <property type="entry name" value="Acyl_CoA_acyltransferase"/>
</dbReference>
<dbReference type="InterPro" id="IPR003447">
    <property type="entry name" value="FEMABX"/>
</dbReference>
<dbReference type="AlphaFoldDB" id="A0A2M9CQD7"/>
<organism evidence="8 9">
    <name type="scientific">Sediminihabitans luteus</name>
    <dbReference type="NCBI Taxonomy" id="1138585"/>
    <lineage>
        <taxon>Bacteria</taxon>
        <taxon>Bacillati</taxon>
        <taxon>Actinomycetota</taxon>
        <taxon>Actinomycetes</taxon>
        <taxon>Micrococcales</taxon>
        <taxon>Cellulomonadaceae</taxon>
        <taxon>Sediminihabitans</taxon>
    </lineage>
</organism>
<accession>A0A2M9CQD7</accession>
<dbReference type="RefSeq" id="WP_239073078.1">
    <property type="nucleotide sequence ID" value="NZ_BOOX01000002.1"/>
</dbReference>
<evidence type="ECO:0000256" key="2">
    <source>
        <dbReference type="ARBA" id="ARBA00022679"/>
    </source>
</evidence>
<dbReference type="GO" id="GO:0008360">
    <property type="term" value="P:regulation of cell shape"/>
    <property type="evidence" value="ECO:0007669"/>
    <property type="project" value="UniProtKB-KW"/>
</dbReference>
<evidence type="ECO:0000259" key="7">
    <source>
        <dbReference type="Pfam" id="PF13480"/>
    </source>
</evidence>
<dbReference type="Pfam" id="PF13480">
    <property type="entry name" value="Acetyltransf_6"/>
    <property type="match status" value="1"/>
</dbReference>
<keyword evidence="5" id="KW-0012">Acyltransferase</keyword>
<gene>
    <name evidence="8" type="ORF">CLV28_1596</name>
</gene>
<evidence type="ECO:0000256" key="1">
    <source>
        <dbReference type="ARBA" id="ARBA00009943"/>
    </source>
</evidence>
<keyword evidence="9" id="KW-1185">Reference proteome</keyword>